<gene>
    <name evidence="1" type="ORF">WA026_000410</name>
</gene>
<dbReference type="PANTHER" id="PTHR11008">
    <property type="entry name" value="PROTEIN TAKEOUT-LIKE PROTEIN"/>
    <property type="match status" value="1"/>
</dbReference>
<evidence type="ECO:0000313" key="2">
    <source>
        <dbReference type="Proteomes" id="UP001431783"/>
    </source>
</evidence>
<dbReference type="Proteomes" id="UP001431783">
    <property type="component" value="Unassembled WGS sequence"/>
</dbReference>
<dbReference type="AlphaFoldDB" id="A0AAW1UYD9"/>
<sequence>MVAGIIIDPILLGSFLVPPGDGVLRVNQRIYNMVATGLSKAHLEKNSDLDAGIVQFYYTVKRLHVYVDYELDGYCLLMPIWGKGKGVVVMDDVQVFLNATIVNLNGYNKITDFKVSFNVSGGSFDLSSLFGENPPGFWTILYLIYFNSNAKYIFNEILPPYNELSAKYFISSFEPILNLA</sequence>
<dbReference type="InterPro" id="IPR010562">
    <property type="entry name" value="Haemolymph_juvenile_hormone-bd"/>
</dbReference>
<organism evidence="1 2">
    <name type="scientific">Henosepilachna vigintioctopunctata</name>
    <dbReference type="NCBI Taxonomy" id="420089"/>
    <lineage>
        <taxon>Eukaryota</taxon>
        <taxon>Metazoa</taxon>
        <taxon>Ecdysozoa</taxon>
        <taxon>Arthropoda</taxon>
        <taxon>Hexapoda</taxon>
        <taxon>Insecta</taxon>
        <taxon>Pterygota</taxon>
        <taxon>Neoptera</taxon>
        <taxon>Endopterygota</taxon>
        <taxon>Coleoptera</taxon>
        <taxon>Polyphaga</taxon>
        <taxon>Cucujiformia</taxon>
        <taxon>Coccinelloidea</taxon>
        <taxon>Coccinellidae</taxon>
        <taxon>Epilachninae</taxon>
        <taxon>Epilachnini</taxon>
        <taxon>Henosepilachna</taxon>
    </lineage>
</organism>
<dbReference type="Pfam" id="PF06585">
    <property type="entry name" value="JHBP"/>
    <property type="match status" value="1"/>
</dbReference>
<name>A0AAW1UYD9_9CUCU</name>
<dbReference type="PANTHER" id="PTHR11008:SF32">
    <property type="entry name" value="CIRCADIAN CLOCK-CONTROLLED PROTEIN DAYWAKE-RELATED"/>
    <property type="match status" value="1"/>
</dbReference>
<keyword evidence="2" id="KW-1185">Reference proteome</keyword>
<accession>A0AAW1UYD9</accession>
<proteinExistence type="predicted"/>
<dbReference type="EMBL" id="JARQZJ010000121">
    <property type="protein sequence ID" value="KAK9888139.1"/>
    <property type="molecule type" value="Genomic_DNA"/>
</dbReference>
<dbReference type="InterPro" id="IPR038606">
    <property type="entry name" value="To_sf"/>
</dbReference>
<comment type="caution">
    <text evidence="1">The sequence shown here is derived from an EMBL/GenBank/DDBJ whole genome shotgun (WGS) entry which is preliminary data.</text>
</comment>
<protein>
    <submittedName>
        <fullName evidence="1">Uncharacterized protein</fullName>
    </submittedName>
</protein>
<dbReference type="GO" id="GO:0005615">
    <property type="term" value="C:extracellular space"/>
    <property type="evidence" value="ECO:0007669"/>
    <property type="project" value="TreeGrafter"/>
</dbReference>
<reference evidence="1 2" key="1">
    <citation type="submission" date="2023-03" db="EMBL/GenBank/DDBJ databases">
        <title>Genome insight into feeding habits of ladybird beetles.</title>
        <authorList>
            <person name="Li H.-S."/>
            <person name="Huang Y.-H."/>
            <person name="Pang H."/>
        </authorList>
    </citation>
    <scope>NUCLEOTIDE SEQUENCE [LARGE SCALE GENOMIC DNA]</scope>
    <source>
        <strain evidence="1">SYSU_2023b</strain>
        <tissue evidence="1">Whole body</tissue>
    </source>
</reference>
<dbReference type="Gene3D" id="3.15.10.30">
    <property type="entry name" value="Haemolymph juvenile hormone binding protein"/>
    <property type="match status" value="1"/>
</dbReference>
<evidence type="ECO:0000313" key="1">
    <source>
        <dbReference type="EMBL" id="KAK9888139.1"/>
    </source>
</evidence>